<dbReference type="RefSeq" id="WP_011585239.1">
    <property type="nucleotide sequence ID" value="NC_008255.1"/>
</dbReference>
<accession>A0A6N4SRZ0</accession>
<keyword evidence="1" id="KW-0732">Signal</keyword>
<feature type="signal peptide" evidence="1">
    <location>
        <begin position="1"/>
        <end position="19"/>
    </location>
</feature>
<keyword evidence="3" id="KW-1185">Reference proteome</keyword>
<reference evidence="2 3" key="1">
    <citation type="journal article" date="2007" name="Appl. Environ. Microbiol.">
        <title>Genome sequence of the cellulolytic gliding bacterium Cytophaga hutchinsonii.</title>
        <authorList>
            <person name="Xie G."/>
            <person name="Bruce D.C."/>
            <person name="Challacombe J.F."/>
            <person name="Chertkov O."/>
            <person name="Detter J.C."/>
            <person name="Gilna P."/>
            <person name="Han C.S."/>
            <person name="Lucas S."/>
            <person name="Misra M."/>
            <person name="Myers G.L."/>
            <person name="Richardson P."/>
            <person name="Tapia R."/>
            <person name="Thayer N."/>
            <person name="Thompson L.S."/>
            <person name="Brettin T.S."/>
            <person name="Henrissat B."/>
            <person name="Wilson D.B."/>
            <person name="McBride M.J."/>
        </authorList>
    </citation>
    <scope>NUCLEOTIDE SEQUENCE [LARGE SCALE GENOMIC DNA]</scope>
    <source>
        <strain evidence="3">ATCC 33406 / DSM 1761 / CIP 103989 / NBRC 15051 / NCIMB 9469 / D465</strain>
    </source>
</reference>
<proteinExistence type="predicted"/>
<sequence length="209" mass="23611">MKKLFLFLICVCSISVVQAQKTAITETGEEVILYSDGTWKLKNGETKAAVIAVNPKKFVKPVTSTFLLKSTKLNIGVWIDSKTWTFKKAASNEDAEYEFQLKDGDLYGMMITEKVEIPLETLKEIALENGRAVSPDITIVKEEYRTVNNVKVLMLQMNGTIQGVKFTYFGYYYSNANGTVQFLTYTSQNLFATYKVKSEDLLNGFVEIK</sequence>
<dbReference type="AlphaFoldDB" id="A0A6N4SRZ0"/>
<evidence type="ECO:0000256" key="1">
    <source>
        <dbReference type="SAM" id="SignalP"/>
    </source>
</evidence>
<protein>
    <submittedName>
        <fullName evidence="2">Uncharacterized protein</fullName>
    </submittedName>
</protein>
<evidence type="ECO:0000313" key="3">
    <source>
        <dbReference type="Proteomes" id="UP000001822"/>
    </source>
</evidence>
<name>A0A6N4SRZ0_CYTH3</name>
<dbReference type="Proteomes" id="UP000001822">
    <property type="component" value="Chromosome"/>
</dbReference>
<gene>
    <name evidence="2" type="ordered locus">CHU_1856</name>
</gene>
<dbReference type="OrthoDB" id="6400696at2"/>
<organism evidence="2 3">
    <name type="scientific">Cytophaga hutchinsonii (strain ATCC 33406 / DSM 1761 / CIP 103989 / NBRC 15051 / NCIMB 9469 / D465)</name>
    <dbReference type="NCBI Taxonomy" id="269798"/>
    <lineage>
        <taxon>Bacteria</taxon>
        <taxon>Pseudomonadati</taxon>
        <taxon>Bacteroidota</taxon>
        <taxon>Cytophagia</taxon>
        <taxon>Cytophagales</taxon>
        <taxon>Cytophagaceae</taxon>
        <taxon>Cytophaga</taxon>
    </lineage>
</organism>
<evidence type="ECO:0000313" key="2">
    <source>
        <dbReference type="EMBL" id="ABG59122.1"/>
    </source>
</evidence>
<dbReference type="KEGG" id="chu:CHU_1856"/>
<feature type="chain" id="PRO_5027022634" evidence="1">
    <location>
        <begin position="20"/>
        <end position="209"/>
    </location>
</feature>
<dbReference type="EMBL" id="CP000383">
    <property type="protein sequence ID" value="ABG59122.1"/>
    <property type="molecule type" value="Genomic_DNA"/>
</dbReference>